<name>A0ABD3LZ97_EUCGL</name>
<gene>
    <name evidence="1" type="ORF">ACJRO7_002231</name>
</gene>
<sequence length="94" mass="9588">MASREMASPAAGHLELWHDLRDKVVMVTVAPPASAASSASTQLRPATTSSPSCVAWIGSSPSIARLMALVAPGLCGCGQVGRLASRGRGARHHG</sequence>
<accession>A0ABD3LZ97</accession>
<organism evidence="1 2">
    <name type="scientific">Eucalyptus globulus</name>
    <name type="common">Tasmanian blue gum</name>
    <dbReference type="NCBI Taxonomy" id="34317"/>
    <lineage>
        <taxon>Eukaryota</taxon>
        <taxon>Viridiplantae</taxon>
        <taxon>Streptophyta</taxon>
        <taxon>Embryophyta</taxon>
        <taxon>Tracheophyta</taxon>
        <taxon>Spermatophyta</taxon>
        <taxon>Magnoliopsida</taxon>
        <taxon>eudicotyledons</taxon>
        <taxon>Gunneridae</taxon>
        <taxon>Pentapetalae</taxon>
        <taxon>rosids</taxon>
        <taxon>malvids</taxon>
        <taxon>Myrtales</taxon>
        <taxon>Myrtaceae</taxon>
        <taxon>Myrtoideae</taxon>
        <taxon>Eucalypteae</taxon>
        <taxon>Eucalyptus</taxon>
    </lineage>
</organism>
<keyword evidence="2" id="KW-1185">Reference proteome</keyword>
<reference evidence="1 2" key="1">
    <citation type="submission" date="2024-11" db="EMBL/GenBank/DDBJ databases">
        <title>Chromosome-level genome assembly of Eucalyptus globulus Labill. provides insights into its genome evolution.</title>
        <authorList>
            <person name="Li X."/>
        </authorList>
    </citation>
    <scope>NUCLEOTIDE SEQUENCE [LARGE SCALE GENOMIC DNA]</scope>
    <source>
        <strain evidence="1">CL2024</strain>
        <tissue evidence="1">Fresh tender leaves</tissue>
    </source>
</reference>
<dbReference type="EMBL" id="JBJKBG010000001">
    <property type="protein sequence ID" value="KAL3755136.1"/>
    <property type="molecule type" value="Genomic_DNA"/>
</dbReference>
<dbReference type="AlphaFoldDB" id="A0ABD3LZ97"/>
<proteinExistence type="predicted"/>
<evidence type="ECO:0000313" key="2">
    <source>
        <dbReference type="Proteomes" id="UP001634007"/>
    </source>
</evidence>
<evidence type="ECO:0000313" key="1">
    <source>
        <dbReference type="EMBL" id="KAL3755136.1"/>
    </source>
</evidence>
<protein>
    <submittedName>
        <fullName evidence="1">Uncharacterized protein</fullName>
    </submittedName>
</protein>
<dbReference type="Proteomes" id="UP001634007">
    <property type="component" value="Unassembled WGS sequence"/>
</dbReference>
<comment type="caution">
    <text evidence="1">The sequence shown here is derived from an EMBL/GenBank/DDBJ whole genome shotgun (WGS) entry which is preliminary data.</text>
</comment>